<reference evidence="2" key="2">
    <citation type="journal article" date="2023" name="IMA Fungus">
        <title>Comparative genomic study of the Penicillium genus elucidates a diverse pangenome and 15 lateral gene transfer events.</title>
        <authorList>
            <person name="Petersen C."/>
            <person name="Sorensen T."/>
            <person name="Nielsen M.R."/>
            <person name="Sondergaard T.E."/>
            <person name="Sorensen J.L."/>
            <person name="Fitzpatrick D.A."/>
            <person name="Frisvad J.C."/>
            <person name="Nielsen K.L."/>
        </authorList>
    </citation>
    <scope>NUCLEOTIDE SEQUENCE</scope>
    <source>
        <strain evidence="2">IBT 30069</strain>
    </source>
</reference>
<protein>
    <submittedName>
        <fullName evidence="2">Uncharacterized protein</fullName>
    </submittedName>
</protein>
<keyword evidence="1" id="KW-0812">Transmembrane</keyword>
<keyword evidence="1" id="KW-1133">Transmembrane helix</keyword>
<evidence type="ECO:0000313" key="2">
    <source>
        <dbReference type="EMBL" id="KAJ5097586.1"/>
    </source>
</evidence>
<accession>A0A9W9FCH5</accession>
<organism evidence="2 3">
    <name type="scientific">Penicillium angulare</name>
    <dbReference type="NCBI Taxonomy" id="116970"/>
    <lineage>
        <taxon>Eukaryota</taxon>
        <taxon>Fungi</taxon>
        <taxon>Dikarya</taxon>
        <taxon>Ascomycota</taxon>
        <taxon>Pezizomycotina</taxon>
        <taxon>Eurotiomycetes</taxon>
        <taxon>Eurotiomycetidae</taxon>
        <taxon>Eurotiales</taxon>
        <taxon>Aspergillaceae</taxon>
        <taxon>Penicillium</taxon>
    </lineage>
</organism>
<keyword evidence="1" id="KW-0472">Membrane</keyword>
<keyword evidence="3" id="KW-1185">Reference proteome</keyword>
<feature type="transmembrane region" description="Helical" evidence="1">
    <location>
        <begin position="18"/>
        <end position="37"/>
    </location>
</feature>
<evidence type="ECO:0000256" key="1">
    <source>
        <dbReference type="SAM" id="Phobius"/>
    </source>
</evidence>
<sequence>MAEGFACAFEMLMIIMDLMYIAVVSSKFLPSVIVLVAESRDLLHIHADITLNRIRMLDQSKQAIPD</sequence>
<name>A0A9W9FCH5_9EURO</name>
<comment type="caution">
    <text evidence="2">The sequence shown here is derived from an EMBL/GenBank/DDBJ whole genome shotgun (WGS) entry which is preliminary data.</text>
</comment>
<gene>
    <name evidence="2" type="ORF">N7456_008307</name>
</gene>
<proteinExistence type="predicted"/>
<evidence type="ECO:0000313" key="3">
    <source>
        <dbReference type="Proteomes" id="UP001149165"/>
    </source>
</evidence>
<dbReference type="AlphaFoldDB" id="A0A9W9FCH5"/>
<dbReference type="EMBL" id="JAPQKH010000005">
    <property type="protein sequence ID" value="KAJ5097586.1"/>
    <property type="molecule type" value="Genomic_DNA"/>
</dbReference>
<dbReference type="Proteomes" id="UP001149165">
    <property type="component" value="Unassembled WGS sequence"/>
</dbReference>
<reference evidence="2" key="1">
    <citation type="submission" date="2022-11" db="EMBL/GenBank/DDBJ databases">
        <authorList>
            <person name="Petersen C."/>
        </authorList>
    </citation>
    <scope>NUCLEOTIDE SEQUENCE</scope>
    <source>
        <strain evidence="2">IBT 30069</strain>
    </source>
</reference>